<dbReference type="GO" id="GO:0003723">
    <property type="term" value="F:RNA binding"/>
    <property type="evidence" value="ECO:0007669"/>
    <property type="project" value="InterPro"/>
</dbReference>
<feature type="region of interest" description="Disordered" evidence="1">
    <location>
        <begin position="702"/>
        <end position="721"/>
    </location>
</feature>
<comment type="caution">
    <text evidence="3">The sequence shown here is derived from an EMBL/GenBank/DDBJ whole genome shotgun (WGS) entry which is preliminary data.</text>
</comment>
<sequence length="1258" mass="138512">MASAEQPFKKRNLYEPPSPRPPQNVENPESSVAPPPTPPPLSQEEILTRRRNRDEVKSVYEFYRRLKFCISQKDPRQNPELEQAYLSLIAASRGCSSVQRIVADLIPRYASYCPTALEAAVKVIINMHNWSLAVINRGEDYDGVAFQTAKACIFGLADICSTASTEAPTSSVIQGIYSAVFLNVLTFFISAFEGRGIFEVVDNEFFKMQDSADVFSDLKQKLSDADESLLVKLSKFRALSLLWIFFCYPKNLLATCLELLNCSSMEGVHKGQYFLIQITCRFHFLNKTNDEITSCRGSIQRSTKGEEISTDEPVSDGNLVAGDASCTPKSSLLGLVFGRSPSLISWMFSKYKKSCDLSSFKATAEIRSALDEIFEFFREANDLQYGYVEGEVNDDSDSTKFGNQQYLVTKIANPHETTRELSDPGSGLDSGGLKTMDFNGGYDRDVPHSRSSMPRDLTNRQMLSPVPRTPKDCRNNDRDSTGGGVSNAFQSPNPHLGTPYTSTTQIVWYSDGDAAAMDVFSASKQLWLGSLGPGASEAHVKFQLERFGPIEQFFFFPVKGFALVEYRNIIDSIRAREYMRGHFPCLIKFMDRGLGARGAVNGVAVGSCSHVYVGSILSQWAKDELLHETRKVIHRGPCMVTDLSSEGALLMEFETPEEAAAVMAHLRQHRKERSSHLPPVNSGISHMDAVRSVPVSMHVDGTNNHGSLSPPSQPVPESPADSYRMRMSQLSSLLSSLQAKYNINKNAGYFDNYISGNGHAATAREEDRVPYSTLWITIPSITSPVLTDDEIMAVCNLAVSNVGSVVMLTRANVQMGCGWFVECSSIDAAITVLKNLRGCPGTFLQIEFSRPGKSHAAPFSVKPESSSVELVSPRMKSDNYGTMAQGGSLIQSSWAVSNCTEMPQVGAKIVGGYDNMIVDSSQGGGLLVSTAYNQPWMYKKNEFEPHPVPSSRPCIPTGVQGPLPPPQHVQASQFLRPIYPPPNSSWDPRGFNQHFPVNPIASSMAPSSFHGTAVAAPFIPASVTPLAQMQGAPMQHFDQMYSLPVVPPPISSIPPPPPEIPPPVAPSPPPLPQSLPPSVAPPPSSPPPPPPPLPPLPVEESIDVSISEQCMQYQWLGTLSKSGTHYCTIYAQRVDSNICRYSNHISEPLEWPTKLDMTKRTDYQHVKSTFSSTPTHRREVCWLIPSSAADLKGFQDFISYLKQRECAGVIKIPAMKSIWARLLFILPYSDDMCSMLSVARNQSNCLIALILPKETNFE</sequence>
<dbReference type="AlphaFoldDB" id="A0A7J7D2P8"/>
<dbReference type="SMART" id="SM00360">
    <property type="entry name" value="RRM"/>
    <property type="match status" value="1"/>
</dbReference>
<evidence type="ECO:0000313" key="4">
    <source>
        <dbReference type="Proteomes" id="UP000593562"/>
    </source>
</evidence>
<protein>
    <recommendedName>
        <fullName evidence="2">RRM domain-containing protein</fullName>
    </recommendedName>
</protein>
<feature type="compositionally biased region" description="Polar residues" evidence="1">
    <location>
        <begin position="487"/>
        <end position="497"/>
    </location>
</feature>
<dbReference type="PANTHER" id="PTHR21494:SF2">
    <property type="entry name" value="NUCLEIC ACID BINDING PROTEIN"/>
    <property type="match status" value="1"/>
</dbReference>
<dbReference type="InterPro" id="IPR012677">
    <property type="entry name" value="Nucleotide-bd_a/b_plait_sf"/>
</dbReference>
<gene>
    <name evidence="3" type="ORF">HS088_TW11G00697</name>
</gene>
<dbReference type="InterPro" id="IPR000504">
    <property type="entry name" value="RRM_dom"/>
</dbReference>
<dbReference type="Proteomes" id="UP000593562">
    <property type="component" value="Unassembled WGS sequence"/>
</dbReference>
<dbReference type="PANTHER" id="PTHR21494">
    <property type="entry name" value="ACTIVATING SIGNAL COINTEGRATOR 1 COMPLEX SUBUNIT 2 ASC-1 COMPLEX SUBUNIT P100"/>
    <property type="match status" value="1"/>
</dbReference>
<dbReference type="Pfam" id="PF07744">
    <property type="entry name" value="SPOC"/>
    <property type="match status" value="1"/>
</dbReference>
<dbReference type="InterPro" id="IPR052586">
    <property type="entry name" value="ASCC2"/>
</dbReference>
<proteinExistence type="predicted"/>
<dbReference type="InterPro" id="IPR012921">
    <property type="entry name" value="SPOC_C"/>
</dbReference>
<feature type="region of interest" description="Disordered" evidence="1">
    <location>
        <begin position="445"/>
        <end position="497"/>
    </location>
</feature>
<dbReference type="InParanoid" id="A0A7J7D2P8"/>
<feature type="region of interest" description="Disordered" evidence="1">
    <location>
        <begin position="1052"/>
        <end position="1099"/>
    </location>
</feature>
<feature type="compositionally biased region" description="Basic and acidic residues" evidence="1">
    <location>
        <begin position="469"/>
        <end position="480"/>
    </location>
</feature>
<feature type="domain" description="RRM" evidence="2">
    <location>
        <begin position="525"/>
        <end position="588"/>
    </location>
</feature>
<dbReference type="CDD" id="cd21546">
    <property type="entry name" value="SPOC_FPA-like"/>
    <property type="match status" value="1"/>
</dbReference>
<organism evidence="3 4">
    <name type="scientific">Tripterygium wilfordii</name>
    <name type="common">Thunder God vine</name>
    <dbReference type="NCBI Taxonomy" id="458696"/>
    <lineage>
        <taxon>Eukaryota</taxon>
        <taxon>Viridiplantae</taxon>
        <taxon>Streptophyta</taxon>
        <taxon>Embryophyta</taxon>
        <taxon>Tracheophyta</taxon>
        <taxon>Spermatophyta</taxon>
        <taxon>Magnoliopsida</taxon>
        <taxon>eudicotyledons</taxon>
        <taxon>Gunneridae</taxon>
        <taxon>Pentapetalae</taxon>
        <taxon>rosids</taxon>
        <taxon>fabids</taxon>
        <taxon>Celastrales</taxon>
        <taxon>Celastraceae</taxon>
        <taxon>Tripterygium</taxon>
    </lineage>
</organism>
<accession>A0A7J7D2P8</accession>
<dbReference type="InterPro" id="IPR035979">
    <property type="entry name" value="RBD_domain_sf"/>
</dbReference>
<feature type="compositionally biased region" description="Pro residues" evidence="1">
    <location>
        <begin position="1052"/>
        <end position="1097"/>
    </location>
</feature>
<evidence type="ECO:0000259" key="2">
    <source>
        <dbReference type="SMART" id="SM00360"/>
    </source>
</evidence>
<feature type="region of interest" description="Disordered" evidence="1">
    <location>
        <begin position="1"/>
        <end position="44"/>
    </location>
</feature>
<dbReference type="EMBL" id="JAAARO010000011">
    <property type="protein sequence ID" value="KAF5740620.1"/>
    <property type="molecule type" value="Genomic_DNA"/>
</dbReference>
<reference evidence="3 4" key="1">
    <citation type="journal article" date="2020" name="Nat. Commun.">
        <title>Genome of Tripterygium wilfordii and identification of cytochrome P450 involved in triptolide biosynthesis.</title>
        <authorList>
            <person name="Tu L."/>
            <person name="Su P."/>
            <person name="Zhang Z."/>
            <person name="Gao L."/>
            <person name="Wang J."/>
            <person name="Hu T."/>
            <person name="Zhou J."/>
            <person name="Zhang Y."/>
            <person name="Zhao Y."/>
            <person name="Liu Y."/>
            <person name="Song Y."/>
            <person name="Tong Y."/>
            <person name="Lu Y."/>
            <person name="Yang J."/>
            <person name="Xu C."/>
            <person name="Jia M."/>
            <person name="Peters R.J."/>
            <person name="Huang L."/>
            <person name="Gao W."/>
        </authorList>
    </citation>
    <scope>NUCLEOTIDE SEQUENCE [LARGE SCALE GENOMIC DNA]</scope>
    <source>
        <strain evidence="4">cv. XIE 37</strain>
        <tissue evidence="3">Leaf</tissue>
    </source>
</reference>
<evidence type="ECO:0000256" key="1">
    <source>
        <dbReference type="SAM" id="MobiDB-lite"/>
    </source>
</evidence>
<evidence type="ECO:0000313" key="3">
    <source>
        <dbReference type="EMBL" id="KAF5740620.1"/>
    </source>
</evidence>
<dbReference type="Gene3D" id="3.30.70.330">
    <property type="match status" value="1"/>
</dbReference>
<dbReference type="GO" id="GO:0043130">
    <property type="term" value="F:ubiquitin binding"/>
    <property type="evidence" value="ECO:0007669"/>
    <property type="project" value="TreeGrafter"/>
</dbReference>
<name>A0A7J7D2P8_TRIWF</name>
<dbReference type="SUPFAM" id="SSF54928">
    <property type="entry name" value="RNA-binding domain, RBD"/>
    <property type="match status" value="1"/>
</dbReference>
<keyword evidence="4" id="KW-1185">Reference proteome</keyword>
<dbReference type="CDD" id="cd00590">
    <property type="entry name" value="RRM_SF"/>
    <property type="match status" value="1"/>
</dbReference>
<dbReference type="FunCoup" id="A0A7J7D2P8">
    <property type="interactions" value="2738"/>
</dbReference>